<name>A0ABV2GX18_9HYPH</name>
<dbReference type="EMBL" id="JBEPMC010000013">
    <property type="protein sequence ID" value="MET3582826.1"/>
    <property type="molecule type" value="Genomic_DNA"/>
</dbReference>
<evidence type="ECO:0000256" key="1">
    <source>
        <dbReference type="SAM" id="MobiDB-lite"/>
    </source>
</evidence>
<comment type="caution">
    <text evidence="2">The sequence shown here is derived from an EMBL/GenBank/DDBJ whole genome shotgun (WGS) entry which is preliminary data.</text>
</comment>
<organism evidence="2 3">
    <name type="scientific">Mesorhizobium robiniae</name>
    <dbReference type="NCBI Taxonomy" id="559315"/>
    <lineage>
        <taxon>Bacteria</taxon>
        <taxon>Pseudomonadati</taxon>
        <taxon>Pseudomonadota</taxon>
        <taxon>Alphaproteobacteria</taxon>
        <taxon>Hyphomicrobiales</taxon>
        <taxon>Phyllobacteriaceae</taxon>
        <taxon>Mesorhizobium</taxon>
    </lineage>
</organism>
<keyword evidence="3" id="KW-1185">Reference proteome</keyword>
<dbReference type="Proteomes" id="UP001549204">
    <property type="component" value="Unassembled WGS sequence"/>
</dbReference>
<feature type="region of interest" description="Disordered" evidence="1">
    <location>
        <begin position="1"/>
        <end position="28"/>
    </location>
</feature>
<gene>
    <name evidence="2" type="ORF">ABID19_005888</name>
</gene>
<sequence>MSIRLAAENSNPSLFSTPLPPSDEARRAPGLDCIAASGD</sequence>
<evidence type="ECO:0000313" key="2">
    <source>
        <dbReference type="EMBL" id="MET3582826.1"/>
    </source>
</evidence>
<proteinExistence type="predicted"/>
<protein>
    <submittedName>
        <fullName evidence="2">Uncharacterized protein</fullName>
    </submittedName>
</protein>
<evidence type="ECO:0000313" key="3">
    <source>
        <dbReference type="Proteomes" id="UP001549204"/>
    </source>
</evidence>
<accession>A0ABV2GX18</accession>
<reference evidence="2 3" key="1">
    <citation type="submission" date="2024-06" db="EMBL/GenBank/DDBJ databases">
        <title>Genomic Encyclopedia of Type Strains, Phase IV (KMG-IV): sequencing the most valuable type-strain genomes for metagenomic binning, comparative biology and taxonomic classification.</title>
        <authorList>
            <person name="Goeker M."/>
        </authorList>
    </citation>
    <scope>NUCLEOTIDE SEQUENCE [LARGE SCALE GENOMIC DNA]</scope>
    <source>
        <strain evidence="2 3">DSM 100022</strain>
    </source>
</reference>